<reference evidence="3 4" key="1">
    <citation type="submission" date="2015-07" db="EMBL/GenBank/DDBJ databases">
        <title>Draft genome sequence of a diazotrophic, plant growth-promoting rhizobacterium of the Pseudomonas syringae complex.</title>
        <authorList>
            <person name="Patten C.L."/>
            <person name="Jeong H."/>
        </authorList>
    </citation>
    <scope>NUCLEOTIDE SEQUENCE [LARGE SCALE GENOMIC DNA]</scope>
    <source>
        <strain evidence="3 4">GR12-2</strain>
    </source>
</reference>
<evidence type="ECO:0000256" key="1">
    <source>
        <dbReference type="SAM" id="Coils"/>
    </source>
</evidence>
<feature type="coiled-coil region" evidence="1">
    <location>
        <begin position="72"/>
        <end position="99"/>
    </location>
</feature>
<keyword evidence="1" id="KW-0175">Coiled coil</keyword>
<feature type="region of interest" description="Disordered" evidence="2">
    <location>
        <begin position="34"/>
        <end position="66"/>
    </location>
</feature>
<comment type="caution">
    <text evidence="3">The sequence shown here is derived from an EMBL/GenBank/DDBJ whole genome shotgun (WGS) entry which is preliminary data.</text>
</comment>
<feature type="compositionally biased region" description="Basic and acidic residues" evidence="2">
    <location>
        <begin position="39"/>
        <end position="50"/>
    </location>
</feature>
<proteinExistence type="predicted"/>
<organism evidence="3 4">
    <name type="scientific">Pseudomonas syringae</name>
    <dbReference type="NCBI Taxonomy" id="317"/>
    <lineage>
        <taxon>Bacteria</taxon>
        <taxon>Pseudomonadati</taxon>
        <taxon>Pseudomonadota</taxon>
        <taxon>Gammaproteobacteria</taxon>
        <taxon>Pseudomonadales</taxon>
        <taxon>Pseudomonadaceae</taxon>
        <taxon>Pseudomonas</taxon>
    </lineage>
</organism>
<dbReference type="AlphaFoldDB" id="A0A1C7Z8L0"/>
<protein>
    <submittedName>
        <fullName evidence="3">Uncharacterized protein</fullName>
    </submittedName>
</protein>
<sequence>MSLSIGFPASSLLINGQTVAAATTASQTLIAQTSTQAAADDKEGDEKGDVNVDMNEIGASGSSGSGSVNAATANLLKRLAELQQQLEKVQQQMQAAENASYPTPEAKTTAVMGFQSQVSSITGAIQQVSAQLVKEMSKSGGISTTA</sequence>
<gene>
    <name evidence="3" type="ORF">AFK24_09460</name>
</gene>
<evidence type="ECO:0000313" key="4">
    <source>
        <dbReference type="Proteomes" id="UP000093104"/>
    </source>
</evidence>
<dbReference type="Proteomes" id="UP000093104">
    <property type="component" value="Unassembled WGS sequence"/>
</dbReference>
<evidence type="ECO:0000256" key="2">
    <source>
        <dbReference type="SAM" id="MobiDB-lite"/>
    </source>
</evidence>
<dbReference type="EMBL" id="LGSI01000035">
    <property type="protein sequence ID" value="OCR25287.1"/>
    <property type="molecule type" value="Genomic_DNA"/>
</dbReference>
<dbReference type="OrthoDB" id="7029599at2"/>
<name>A0A1C7Z8L0_PSESX</name>
<dbReference type="PATRIC" id="fig|317.243.peg.1170"/>
<accession>A0A1C7Z8L0</accession>
<dbReference type="RefSeq" id="WP_065832995.1">
    <property type="nucleotide sequence ID" value="NZ_LGSI01000035.1"/>
</dbReference>
<evidence type="ECO:0000313" key="3">
    <source>
        <dbReference type="EMBL" id="OCR25287.1"/>
    </source>
</evidence>